<evidence type="ECO:0000259" key="2">
    <source>
        <dbReference type="Pfam" id="PF13963"/>
    </source>
</evidence>
<feature type="domain" description="Transposase-associated" evidence="2">
    <location>
        <begin position="5"/>
        <end position="92"/>
    </location>
</feature>
<name>A0AAP0DVP9_9ASTR</name>
<gene>
    <name evidence="3" type="ORF">SSX86_001632</name>
</gene>
<reference evidence="3 4" key="1">
    <citation type="submission" date="2024-04" db="EMBL/GenBank/DDBJ databases">
        <title>The reference genome of an endangered Asteraceae, Deinandra increscens subsp. villosa, native to the Central Coast of California.</title>
        <authorList>
            <person name="Guilliams M."/>
            <person name="Hasenstab-Lehman K."/>
            <person name="Meyer R."/>
            <person name="Mcevoy S."/>
        </authorList>
    </citation>
    <scope>NUCLEOTIDE SEQUENCE [LARGE SCALE GENOMIC DNA]</scope>
    <source>
        <tissue evidence="3">Leaf</tissue>
    </source>
</reference>
<dbReference type="InterPro" id="IPR004252">
    <property type="entry name" value="Probable_transposase_24"/>
</dbReference>
<evidence type="ECO:0000313" key="3">
    <source>
        <dbReference type="EMBL" id="KAK9079957.1"/>
    </source>
</evidence>
<sequence>MSSDREWMYTMRIRNGYFNPAFVPYVKYFLDFVFENPRNIHRRTKDGVEVLIIKCPCAKCKNRCYKTREEVEGHLYAKGFVDDYKVWHLHGESFDTQDVGQCSNPIGSQHAGEDTDDNHGDYSGYDQMVMESLFQTQHPYYRKQSSERAQKAGENITQKHLKFRIIRNYPPIGIADDVWHKLCDIWDTEEYRKKCEIAAKNRASADSNGKISRHTAGSIGYDEIRVRLRDLWGKEPSYKEIFLYTHLNKESKAKLRARELDISKVEEMVFCNDRARKAFDDYLKELRVVHGSIDTEDGSMWRRLQPSSSKRRIYGIGSSDMNYVVTGTPSSSCGIADSFVEQRKAQEKICKLEAQMEEERMQRDDMRQQMEEQKLEMERQRAEIQEQKEQQKLFQEFMKKYGK</sequence>
<comment type="caution">
    <text evidence="3">The sequence shown here is derived from an EMBL/GenBank/DDBJ whole genome shotgun (WGS) entry which is preliminary data.</text>
</comment>
<feature type="region of interest" description="Disordered" evidence="1">
    <location>
        <begin position="357"/>
        <end position="387"/>
    </location>
</feature>
<dbReference type="Pfam" id="PF03004">
    <property type="entry name" value="Transposase_24"/>
    <property type="match status" value="1"/>
</dbReference>
<dbReference type="InterPro" id="IPR029480">
    <property type="entry name" value="Transpos_assoc"/>
</dbReference>
<protein>
    <recommendedName>
        <fullName evidence="2">Transposase-associated domain-containing protein</fullName>
    </recommendedName>
</protein>
<keyword evidence="4" id="KW-1185">Reference proteome</keyword>
<dbReference type="Pfam" id="PF13963">
    <property type="entry name" value="Transpos_assoc"/>
    <property type="match status" value="1"/>
</dbReference>
<organism evidence="3 4">
    <name type="scientific">Deinandra increscens subsp. villosa</name>
    <dbReference type="NCBI Taxonomy" id="3103831"/>
    <lineage>
        <taxon>Eukaryota</taxon>
        <taxon>Viridiplantae</taxon>
        <taxon>Streptophyta</taxon>
        <taxon>Embryophyta</taxon>
        <taxon>Tracheophyta</taxon>
        <taxon>Spermatophyta</taxon>
        <taxon>Magnoliopsida</taxon>
        <taxon>eudicotyledons</taxon>
        <taxon>Gunneridae</taxon>
        <taxon>Pentapetalae</taxon>
        <taxon>asterids</taxon>
        <taxon>campanulids</taxon>
        <taxon>Asterales</taxon>
        <taxon>Asteraceae</taxon>
        <taxon>Asteroideae</taxon>
        <taxon>Heliantheae alliance</taxon>
        <taxon>Madieae</taxon>
        <taxon>Madiinae</taxon>
        <taxon>Deinandra</taxon>
    </lineage>
</organism>
<dbReference type="EMBL" id="JBCNJP010000003">
    <property type="protein sequence ID" value="KAK9079957.1"/>
    <property type="molecule type" value="Genomic_DNA"/>
</dbReference>
<proteinExistence type="predicted"/>
<accession>A0AAP0DVP9</accession>
<dbReference type="PANTHER" id="PTHR33411:SF33">
    <property type="entry name" value="TRANSPOSASE, PTTA_EN_SPM, PLANT-RELATED"/>
    <property type="match status" value="1"/>
</dbReference>
<dbReference type="PANTHER" id="PTHR33411">
    <property type="entry name" value="OS08G0392500 PROTEIN"/>
    <property type="match status" value="1"/>
</dbReference>
<dbReference type="AlphaFoldDB" id="A0AAP0DVP9"/>
<evidence type="ECO:0000313" key="4">
    <source>
        <dbReference type="Proteomes" id="UP001408789"/>
    </source>
</evidence>
<evidence type="ECO:0000256" key="1">
    <source>
        <dbReference type="SAM" id="MobiDB-lite"/>
    </source>
</evidence>
<dbReference type="Proteomes" id="UP001408789">
    <property type="component" value="Unassembled WGS sequence"/>
</dbReference>